<evidence type="ECO:0000259" key="5">
    <source>
        <dbReference type="Pfam" id="PF00419"/>
    </source>
</evidence>
<dbReference type="InterPro" id="IPR036937">
    <property type="entry name" value="Adhesion_dom_fimbrial_sf"/>
</dbReference>
<dbReference type="GO" id="GO:0009289">
    <property type="term" value="C:pilus"/>
    <property type="evidence" value="ECO:0007669"/>
    <property type="project" value="UniProtKB-SubCell"/>
</dbReference>
<dbReference type="KEGG" id="yel:LC20_08455"/>
<dbReference type="InterPro" id="IPR050263">
    <property type="entry name" value="Bact_Fimbrial_Adh_Pro"/>
</dbReference>
<dbReference type="Proteomes" id="UP000230961">
    <property type="component" value="Chromosome"/>
</dbReference>
<sequence length="341" mass="37061">MLNLMKKYLLNSGSTRKIGLLSTFAIVGCLFMSSASYASDCIFIPGGLIATNDHFKFPRGSSLQGNMPLFKATNPFNYMCTQPDQSQRNKFHYEIKINSPINPDGSYPTNIPGISIKYAIDSGPNCVQDAHNKLKGTCSVDNRATPANFRPIISLQTKSGSYLVGKVSVNHEMVIYYSFGNDPQKKLGTLLSGNLNFSFNRYGCTVDNPTINFDLGTVQSGDFTGKTSSSSRSQITKQITLTCDPGTKYFLQVDGITEPSHRGVIKLTQEPGVARGVGVQLMASKHGVIALGQKWLMGSSATNNGLGIKETFDVAVRYFQTENSITPGKANASATFTMTYQ</sequence>
<dbReference type="SUPFAM" id="SSF49401">
    <property type="entry name" value="Bacterial adhesins"/>
    <property type="match status" value="1"/>
</dbReference>
<evidence type="ECO:0000313" key="7">
    <source>
        <dbReference type="Proteomes" id="UP000230961"/>
    </source>
</evidence>
<reference evidence="6 7" key="1">
    <citation type="submission" date="2017-11" db="EMBL/GenBank/DDBJ databases">
        <title>The complete genome sequence and comparative genome analysis of Yersinia enterocolitica strain LC20.</title>
        <authorList>
            <person name="Shi G."/>
            <person name="Su M."/>
            <person name="Liang J."/>
            <person name="Gu W."/>
            <person name="Xiao Y."/>
            <person name="Zhang Z."/>
            <person name="Qiu H."/>
            <person name="Duan R."/>
            <person name="Zhang Z."/>
            <person name="Li Y."/>
            <person name="Zhang X."/>
            <person name="Ling Y."/>
            <person name="Song L."/>
            <person name="Chen M."/>
            <person name="Zhao Y."/>
            <person name="Wu J."/>
            <person name="Jing H."/>
            <person name="Xiao J."/>
            <person name="Wang X."/>
        </authorList>
    </citation>
    <scope>NUCLEOTIDE SEQUENCE [LARGE SCALE GENOMIC DNA]</scope>
    <source>
        <strain evidence="6 7">LC20</strain>
    </source>
</reference>
<dbReference type="GO" id="GO:0043709">
    <property type="term" value="P:cell adhesion involved in single-species biofilm formation"/>
    <property type="evidence" value="ECO:0007669"/>
    <property type="project" value="TreeGrafter"/>
</dbReference>
<gene>
    <name evidence="6" type="ORF">LC20_08455</name>
</gene>
<keyword evidence="3" id="KW-0732">Signal</keyword>
<dbReference type="AlphaFoldDB" id="A0A7U5PGW4"/>
<accession>A0A7U5PGW4</accession>
<dbReference type="Gene3D" id="2.60.40.1090">
    <property type="entry name" value="Fimbrial-type adhesion domain"/>
    <property type="match status" value="1"/>
</dbReference>
<evidence type="ECO:0000313" key="6">
    <source>
        <dbReference type="EMBL" id="ATX62944.1"/>
    </source>
</evidence>
<dbReference type="PANTHER" id="PTHR33420">
    <property type="entry name" value="FIMBRIAL SUBUNIT ELFA-RELATED"/>
    <property type="match status" value="1"/>
</dbReference>
<feature type="domain" description="Fimbrial-type adhesion" evidence="5">
    <location>
        <begin position="203"/>
        <end position="341"/>
    </location>
</feature>
<dbReference type="PROSITE" id="PS51257">
    <property type="entry name" value="PROKAR_LIPOPROTEIN"/>
    <property type="match status" value="1"/>
</dbReference>
<dbReference type="InterPro" id="IPR008966">
    <property type="entry name" value="Adhesion_dom_sf"/>
</dbReference>
<evidence type="ECO:0000256" key="1">
    <source>
        <dbReference type="ARBA" id="ARBA00004561"/>
    </source>
</evidence>
<dbReference type="EMBL" id="CP007448">
    <property type="protein sequence ID" value="ATX62944.1"/>
    <property type="molecule type" value="Genomic_DNA"/>
</dbReference>
<dbReference type="Pfam" id="PF00419">
    <property type="entry name" value="Fimbrial"/>
    <property type="match status" value="1"/>
</dbReference>
<dbReference type="InterPro" id="IPR000259">
    <property type="entry name" value="Adhesion_dom_fimbrial"/>
</dbReference>
<evidence type="ECO:0000256" key="4">
    <source>
        <dbReference type="ARBA" id="ARBA00023263"/>
    </source>
</evidence>
<dbReference type="PANTHER" id="PTHR33420:SF12">
    <property type="entry name" value="FIMBRIN-LIKE PROTEIN FIMI-RELATED"/>
    <property type="match status" value="1"/>
</dbReference>
<keyword evidence="4" id="KW-0281">Fimbrium</keyword>
<organism evidence="6 7">
    <name type="scientific">Yersinia enterocolitica LC20</name>
    <dbReference type="NCBI Taxonomy" id="1443113"/>
    <lineage>
        <taxon>Bacteria</taxon>
        <taxon>Pseudomonadati</taxon>
        <taxon>Pseudomonadota</taxon>
        <taxon>Gammaproteobacteria</taxon>
        <taxon>Enterobacterales</taxon>
        <taxon>Yersiniaceae</taxon>
        <taxon>Yersinia</taxon>
    </lineage>
</organism>
<name>A0A7U5PGW4_YEREN</name>
<evidence type="ECO:0000256" key="2">
    <source>
        <dbReference type="ARBA" id="ARBA00006671"/>
    </source>
</evidence>
<comment type="similarity">
    <text evidence="2">Belongs to the fimbrial protein family.</text>
</comment>
<proteinExistence type="inferred from homology"/>
<evidence type="ECO:0000256" key="3">
    <source>
        <dbReference type="ARBA" id="ARBA00022729"/>
    </source>
</evidence>
<comment type="subcellular location">
    <subcellularLocation>
        <location evidence="1">Fimbrium</location>
    </subcellularLocation>
</comment>
<protein>
    <recommendedName>
        <fullName evidence="5">Fimbrial-type adhesion domain-containing protein</fullName>
    </recommendedName>
</protein>